<dbReference type="Proteomes" id="UP000308836">
    <property type="component" value="Unassembled WGS sequence"/>
</dbReference>
<dbReference type="EMBL" id="SRYG01000020">
    <property type="protein sequence ID" value="TGY65269.1"/>
    <property type="molecule type" value="Genomic_DNA"/>
</dbReference>
<evidence type="ECO:0000313" key="1">
    <source>
        <dbReference type="EMBL" id="TGY65269.1"/>
    </source>
</evidence>
<proteinExistence type="predicted"/>
<protein>
    <submittedName>
        <fullName evidence="1">Uncharacterized protein</fullName>
    </submittedName>
</protein>
<keyword evidence="2" id="KW-1185">Reference proteome</keyword>
<organism evidence="1 2">
    <name type="scientific">Dubosiella muris</name>
    <dbReference type="NCBI Taxonomy" id="3038133"/>
    <lineage>
        <taxon>Bacteria</taxon>
        <taxon>Bacillati</taxon>
        <taxon>Bacillota</taxon>
        <taxon>Erysipelotrichia</taxon>
        <taxon>Erysipelotrichales</taxon>
        <taxon>Erysipelotrichaceae</taxon>
        <taxon>Dubosiella</taxon>
    </lineage>
</organism>
<accession>A0AC61R5J8</accession>
<evidence type="ECO:0000313" key="2">
    <source>
        <dbReference type="Proteomes" id="UP000308836"/>
    </source>
</evidence>
<sequence length="459" mass="51569">MNSWEAMYFDLNEKKLLRLAEEARALGVDCFVVDDGWFGHRDNDRSSLGDWHTDRKKFPEGLGAFARKIHAAGMQFGLWFEPEMVNEDAAFYAAHPAFVVRPPQGRYSYGRGQLVLDFANPACVDAVYAQMKTIIEQTKLDYIKWDMNRDVTEAYSPYLASQGRSQKEFYHRYIQGVYALHEKIANDFPHVLVEGCASGGGRFDAGILYYAPQIWTSDNTDAFARLDIQAGCALAYPMACMSNHISAVPNHQTFRKTSLTMREHVAVFGILGLELDLCQCAPKEKEQLKRAIAEYKAMQPLILNGTLYVHPKHEGWRAWTAIARNKATYLTGFYSTVADLRVSRNERVCVPGVEANAKYTIEGCSIDGAVLKAGGLRVPLRFNGANGEMAVLKGDFCSALTWKREKTGDEDVFKIPGWLLVGRGDERPAKRRLGRKTIRKHHGHVVSDAKGGFLRRRGA</sequence>
<reference evidence="1" key="1">
    <citation type="submission" date="2019-04" db="EMBL/GenBank/DDBJ databases">
        <title>Microbes associate with the intestines of laboratory mice.</title>
        <authorList>
            <person name="Navarre W."/>
            <person name="Wong E."/>
            <person name="Huang K."/>
            <person name="Tropini C."/>
            <person name="Ng K."/>
            <person name="Yu B."/>
        </authorList>
    </citation>
    <scope>NUCLEOTIDE SEQUENCE</scope>
    <source>
        <strain evidence="1">NM09_H32</strain>
    </source>
</reference>
<gene>
    <name evidence="1" type="ORF">E5336_09595</name>
</gene>
<name>A0AC61R5J8_9FIRM</name>
<comment type="caution">
    <text evidence="1">The sequence shown here is derived from an EMBL/GenBank/DDBJ whole genome shotgun (WGS) entry which is preliminary data.</text>
</comment>